<reference evidence="2 3" key="1">
    <citation type="submission" date="2009-02" db="EMBL/GenBank/DDBJ databases">
        <title>Sequencing of the draft genome and assembly of Lutiella nitroferrum 2002.</title>
        <authorList>
            <consortium name="US DOE Joint Genome Institute (JGI-PGF)"/>
            <person name="Lucas S."/>
            <person name="Copeland A."/>
            <person name="Lapidus A."/>
            <person name="Glavina del Rio T."/>
            <person name="Tice H."/>
            <person name="Bruce D."/>
            <person name="Goodwin L."/>
            <person name="Pitluck S."/>
            <person name="Larimer F."/>
            <person name="Land M.L."/>
            <person name="Hauser L."/>
            <person name="Coates J.D."/>
        </authorList>
    </citation>
    <scope>NUCLEOTIDE SEQUENCE [LARGE SCALE GENOMIC DNA]</scope>
    <source>
        <strain evidence="2 3">2002</strain>
    </source>
</reference>
<comment type="caution">
    <text evidence="2">The sequence shown here is derived from an EMBL/GenBank/DDBJ whole genome shotgun (WGS) entry which is preliminary data.</text>
</comment>
<dbReference type="AlphaFoldDB" id="B9Z5Z4"/>
<accession>B9Z5Z4</accession>
<gene>
    <name evidence="2" type="ORF">FuraDRAFT_2779</name>
</gene>
<evidence type="ECO:0000313" key="3">
    <source>
        <dbReference type="Proteomes" id="UP000003165"/>
    </source>
</evidence>
<keyword evidence="3" id="KW-1185">Reference proteome</keyword>
<proteinExistence type="predicted"/>
<feature type="region of interest" description="Disordered" evidence="1">
    <location>
        <begin position="18"/>
        <end position="47"/>
    </location>
</feature>
<protein>
    <submittedName>
        <fullName evidence="2">Uncharacterized protein</fullName>
    </submittedName>
</protein>
<sequence>MARTRAAHAATVALRNNPVSMELTPSRHPFDKTPVAHGNPLSIRFAR</sequence>
<dbReference type="Proteomes" id="UP000003165">
    <property type="component" value="Unassembled WGS sequence"/>
</dbReference>
<organism evidence="2 3">
    <name type="scientific">Pseudogulbenkiania ferrooxidans 2002</name>
    <dbReference type="NCBI Taxonomy" id="279714"/>
    <lineage>
        <taxon>Bacteria</taxon>
        <taxon>Pseudomonadati</taxon>
        <taxon>Pseudomonadota</taxon>
        <taxon>Betaproteobacteria</taxon>
        <taxon>Neisseriales</taxon>
        <taxon>Chromobacteriaceae</taxon>
        <taxon>Pseudogulbenkiania</taxon>
    </lineage>
</organism>
<dbReference type="EMBL" id="ACIS01000007">
    <property type="protein sequence ID" value="EEG07991.1"/>
    <property type="molecule type" value="Genomic_DNA"/>
</dbReference>
<dbReference type="RefSeq" id="WP_008954799.1">
    <property type="nucleotide sequence ID" value="NZ_ACIS01000007.1"/>
</dbReference>
<evidence type="ECO:0000256" key="1">
    <source>
        <dbReference type="SAM" id="MobiDB-lite"/>
    </source>
</evidence>
<name>B9Z5Z4_9NEIS</name>
<evidence type="ECO:0000313" key="2">
    <source>
        <dbReference type="EMBL" id="EEG07991.1"/>
    </source>
</evidence>